<dbReference type="InterPro" id="IPR010572">
    <property type="entry name" value="Tail_dom"/>
</dbReference>
<dbReference type="Pfam" id="PF06605">
    <property type="entry name" value="Prophage_tail"/>
    <property type="match status" value="1"/>
</dbReference>
<evidence type="ECO:0000259" key="3">
    <source>
        <dbReference type="Pfam" id="PF06605"/>
    </source>
</evidence>
<dbReference type="Gene3D" id="3.55.50.40">
    <property type="match status" value="1"/>
</dbReference>
<keyword evidence="6" id="KW-1185">Reference proteome</keyword>
<reference evidence="5 6" key="1">
    <citation type="journal article" date="2015" name="Genome Announc.">
        <title>Expanding the biotechnology potential of lactobacilli through comparative genomics of 213 strains and associated genera.</title>
        <authorList>
            <person name="Sun Z."/>
            <person name="Harris H.M."/>
            <person name="McCann A."/>
            <person name="Guo C."/>
            <person name="Argimon S."/>
            <person name="Zhang W."/>
            <person name="Yang X."/>
            <person name="Jeffery I.B."/>
            <person name="Cooney J.C."/>
            <person name="Kagawa T.F."/>
            <person name="Liu W."/>
            <person name="Song Y."/>
            <person name="Salvetti E."/>
            <person name="Wrobel A."/>
            <person name="Rasinkangas P."/>
            <person name="Parkhill J."/>
            <person name="Rea M.C."/>
            <person name="O'Sullivan O."/>
            <person name="Ritari J."/>
            <person name="Douillard F.P."/>
            <person name="Paul Ross R."/>
            <person name="Yang R."/>
            <person name="Briner A.E."/>
            <person name="Felis G.E."/>
            <person name="de Vos W.M."/>
            <person name="Barrangou R."/>
            <person name="Klaenhammer T.R."/>
            <person name="Caufield P.W."/>
            <person name="Cui Y."/>
            <person name="Zhang H."/>
            <person name="O'Toole P.W."/>
        </authorList>
    </citation>
    <scope>NUCLEOTIDE SEQUENCE [LARGE SCALE GENOMIC DNA]</scope>
    <source>
        <strain evidence="5 6">DSM 16982</strain>
    </source>
</reference>
<dbReference type="RefSeq" id="WP_057891915.1">
    <property type="nucleotide sequence ID" value="NZ_AZFV01000011.1"/>
</dbReference>
<evidence type="ECO:0000256" key="1">
    <source>
        <dbReference type="SAM" id="Coils"/>
    </source>
</evidence>
<dbReference type="STRING" id="1423774.FD31_GL000336"/>
<keyword evidence="1" id="KW-0175">Coiled coil</keyword>
<name>A0A0R1WNH6_9LACO</name>
<dbReference type="Pfam" id="PF18994">
    <property type="entry name" value="Prophage_tailD1"/>
    <property type="match status" value="1"/>
</dbReference>
<evidence type="ECO:0000256" key="2">
    <source>
        <dbReference type="SAM" id="MobiDB-lite"/>
    </source>
</evidence>
<evidence type="ECO:0008006" key="7">
    <source>
        <dbReference type="Google" id="ProtNLM"/>
    </source>
</evidence>
<proteinExistence type="predicted"/>
<organism evidence="5 6">
    <name type="scientific">Companilactobacillus nantensis DSM 16982</name>
    <dbReference type="NCBI Taxonomy" id="1423774"/>
    <lineage>
        <taxon>Bacteria</taxon>
        <taxon>Bacillati</taxon>
        <taxon>Bacillota</taxon>
        <taxon>Bacilli</taxon>
        <taxon>Lactobacillales</taxon>
        <taxon>Lactobacillaceae</taxon>
        <taxon>Companilactobacillus</taxon>
    </lineage>
</organism>
<dbReference type="Proteomes" id="UP000051302">
    <property type="component" value="Unassembled WGS sequence"/>
</dbReference>
<evidence type="ECO:0000313" key="6">
    <source>
        <dbReference type="Proteomes" id="UP000051302"/>
    </source>
</evidence>
<comment type="caution">
    <text evidence="5">The sequence shown here is derived from an EMBL/GenBank/DDBJ whole genome shotgun (WGS) entry which is preliminary data.</text>
</comment>
<dbReference type="PATRIC" id="fig|1423774.3.peg.343"/>
<gene>
    <name evidence="5" type="ORF">FD31_GL000336</name>
</gene>
<feature type="coiled-coil region" evidence="1">
    <location>
        <begin position="714"/>
        <end position="741"/>
    </location>
</feature>
<evidence type="ECO:0000259" key="4">
    <source>
        <dbReference type="Pfam" id="PF18994"/>
    </source>
</evidence>
<dbReference type="Gene3D" id="6.20.110.10">
    <property type="match status" value="1"/>
</dbReference>
<dbReference type="EMBL" id="AZFV01000011">
    <property type="protein sequence ID" value="KRM17257.1"/>
    <property type="molecule type" value="Genomic_DNA"/>
</dbReference>
<protein>
    <recommendedName>
        <fullName evidence="7">Prophage tail endopeptidase domain-containing protein</fullName>
    </recommendedName>
</protein>
<dbReference type="InterPro" id="IPR044051">
    <property type="entry name" value="Prophage_tail_N"/>
</dbReference>
<feature type="region of interest" description="Disordered" evidence="2">
    <location>
        <begin position="333"/>
        <end position="354"/>
    </location>
</feature>
<sequence>MSSHKLLVRSADGQSEEWLTCLDEGSFNIDQQISETFSITFTAFLSKDTSLSFEMLQDGASIIFDGQKYNVMQLVEKVVDGLTTKDVTCTHEIFGMQDFKQFKVNSGSQTYSLDEAMKFVFDSEYNVDGYTYKLIGDFPKVDITDWGNCSGLDAVQKAVDSYGAKWLPSGKTVMIYDAVSYKHPTNKTFRNLYSTNDIEVSIDRTSIKNGAMLYGATQDNEHTQTDGAVAVVDSSGISMTATPVGPEAKGVISAVNGVPVYSSPTKKIKTGQVLVNGSIYKIAQQVSIDSTTWYEVGVNAWISSEHVRFDLPGAVKPENHVIDLVWGEGTIKVDGDSSSDDDTSKDNNVSSSVGNAHLTVSTMNPQGAPIVGSDMTTVKRYIKNGDSFLTTTKKVVDDVTYYFVATDEWVSEKYISFDKPGDIKPEDQTIQVVTGQGTVKSDDEVDVYDSPFTPQTKTGKAVSNGNQYKITAEASDGAQSKSWYKIDGGWIDQSALDFSGATDVAVTEVKNTVFGATVYDSPWSPQAKLNHGVMNGSRWMINGSVSDGANGKSYYRIATNQWVDQSYFDFSGQYDVEPSEDQGQTDGTTADDTNYVFEPFFYYNAPSRSQYGLKIGDDITNDQIKTVEQMKQYADSVLQTEPVIELTVNLSYQDDTMKIGDTSYLDAGPLGIKTMVTLNGISGNPLMKDTPMTISLDNSKMSKKNINFEVASTLKLHERNNDLLNKSVKKLAAKVNSLEASQNNSKEGS</sequence>
<feature type="domain" description="Prophage endopeptidase tail N-terminal" evidence="4">
    <location>
        <begin position="7"/>
        <end position="91"/>
    </location>
</feature>
<dbReference type="AlphaFoldDB" id="A0A0R1WNH6"/>
<accession>A0A0R1WNH6</accession>
<evidence type="ECO:0000313" key="5">
    <source>
        <dbReference type="EMBL" id="KRM17257.1"/>
    </source>
</evidence>
<feature type="domain" description="Tail spike" evidence="3">
    <location>
        <begin position="104"/>
        <end position="707"/>
    </location>
</feature>